<organism evidence="2 3">
    <name type="scientific">Planctomyces bekefii</name>
    <dbReference type="NCBI Taxonomy" id="1653850"/>
    <lineage>
        <taxon>Bacteria</taxon>
        <taxon>Pseudomonadati</taxon>
        <taxon>Planctomycetota</taxon>
        <taxon>Planctomycetia</taxon>
        <taxon>Planctomycetales</taxon>
        <taxon>Planctomycetaceae</taxon>
        <taxon>Planctomyces</taxon>
    </lineage>
</organism>
<keyword evidence="3" id="KW-1185">Reference proteome</keyword>
<reference evidence="2 3" key="1">
    <citation type="submission" date="2019-08" db="EMBL/GenBank/DDBJ databases">
        <title>100 year-old enigma solved: identification of Planctomyces bekefii, the type genus and species of the phylum Planctomycetes.</title>
        <authorList>
            <person name="Svetlana D.N."/>
            <person name="Overmann J."/>
        </authorList>
    </citation>
    <scope>NUCLEOTIDE SEQUENCE [LARGE SCALE GENOMIC DNA]</scope>
    <source>
        <strain evidence="2">Phe10_nw2017</strain>
    </source>
</reference>
<name>A0A5C6M7E3_9PLAN</name>
<dbReference type="Proteomes" id="UP000321083">
    <property type="component" value="Unassembled WGS sequence"/>
</dbReference>
<keyword evidence="1" id="KW-0472">Membrane</keyword>
<evidence type="ECO:0000313" key="2">
    <source>
        <dbReference type="EMBL" id="TWW10015.1"/>
    </source>
</evidence>
<evidence type="ECO:0000256" key="1">
    <source>
        <dbReference type="SAM" id="Phobius"/>
    </source>
</evidence>
<proteinExistence type="predicted"/>
<keyword evidence="1" id="KW-0812">Transmembrane</keyword>
<keyword evidence="1" id="KW-1133">Transmembrane helix</keyword>
<evidence type="ECO:0000313" key="3">
    <source>
        <dbReference type="Proteomes" id="UP000321083"/>
    </source>
</evidence>
<comment type="caution">
    <text evidence="2">The sequence shown here is derived from an EMBL/GenBank/DDBJ whole genome shotgun (WGS) entry which is preliminary data.</text>
</comment>
<accession>A0A5C6M7E3</accession>
<gene>
    <name evidence="2" type="ORF">E3A20_08580</name>
</gene>
<sequence length="127" mass="14028">MSEDSDRDVMRESLMRSFQQFHHSRKRLQSVAAFSTAAAIVVLLSFYLLAEDAHELRAPALVTGQGASSDSSLPLNAGSLKTDYRHISLKLMTDEELSAELQAPDSEWVLVYVGGEPRVFSSQALQN</sequence>
<dbReference type="AlphaFoldDB" id="A0A5C6M7E3"/>
<feature type="transmembrane region" description="Helical" evidence="1">
    <location>
        <begin position="31"/>
        <end position="50"/>
    </location>
</feature>
<protein>
    <submittedName>
        <fullName evidence="2">Uncharacterized protein</fullName>
    </submittedName>
</protein>
<dbReference type="EMBL" id="SRHE01000126">
    <property type="protein sequence ID" value="TWW10015.1"/>
    <property type="molecule type" value="Genomic_DNA"/>
</dbReference>
<reference evidence="2 3" key="2">
    <citation type="submission" date="2019-08" db="EMBL/GenBank/DDBJ databases">
        <authorList>
            <person name="Henke P."/>
        </authorList>
    </citation>
    <scope>NUCLEOTIDE SEQUENCE [LARGE SCALE GENOMIC DNA]</scope>
    <source>
        <strain evidence="2">Phe10_nw2017</strain>
    </source>
</reference>